<feature type="domain" description="SUZ-C" evidence="1">
    <location>
        <begin position="1"/>
        <end position="31"/>
    </location>
</feature>
<reference evidence="2" key="3">
    <citation type="submission" date="2025-09" db="UniProtKB">
        <authorList>
            <consortium name="Ensembl"/>
        </authorList>
    </citation>
    <scope>IDENTIFICATION</scope>
</reference>
<dbReference type="HOGENOM" id="CLU_2031900_0_0_1"/>
<organism evidence="2 3">
    <name type="scientific">Anolis carolinensis</name>
    <name type="common">Green anole</name>
    <name type="synonym">American chameleon</name>
    <dbReference type="NCBI Taxonomy" id="28377"/>
    <lineage>
        <taxon>Eukaryota</taxon>
        <taxon>Metazoa</taxon>
        <taxon>Chordata</taxon>
        <taxon>Craniata</taxon>
        <taxon>Vertebrata</taxon>
        <taxon>Euteleostomi</taxon>
        <taxon>Lepidosauria</taxon>
        <taxon>Squamata</taxon>
        <taxon>Bifurcata</taxon>
        <taxon>Unidentata</taxon>
        <taxon>Episquamata</taxon>
        <taxon>Toxicofera</taxon>
        <taxon>Iguania</taxon>
        <taxon>Dactyloidae</taxon>
        <taxon>Anolis</taxon>
    </lineage>
</organism>
<dbReference type="GO" id="GO:0034719">
    <property type="term" value="C:SMN-Sm protein complex"/>
    <property type="evidence" value="ECO:0007669"/>
    <property type="project" value="InterPro"/>
</dbReference>
<dbReference type="AlphaFoldDB" id="H9G8Q1"/>
<name>H9G8Q1_ANOCA</name>
<accession>H9G8Q1</accession>
<dbReference type="InParanoid" id="H9G8Q1"/>
<protein>
    <recommendedName>
        <fullName evidence="1">SUZ-C domain-containing protein</fullName>
    </recommendedName>
</protein>
<dbReference type="Gene3D" id="2.30.30.100">
    <property type="match status" value="1"/>
</dbReference>
<dbReference type="Bgee" id="ENSACAG00000004282">
    <property type="expression patterns" value="Expressed in dewlap and 8 other cell types or tissues"/>
</dbReference>
<dbReference type="InterPro" id="IPR024642">
    <property type="entry name" value="SUZ-C"/>
</dbReference>
<dbReference type="GeneTree" id="ENSGT00390000018039"/>
<proteinExistence type="predicted"/>
<dbReference type="eggNOG" id="ENOG502S59N">
    <property type="taxonomic scope" value="Eukaryota"/>
</dbReference>
<evidence type="ECO:0000313" key="3">
    <source>
        <dbReference type="Proteomes" id="UP000001646"/>
    </source>
</evidence>
<evidence type="ECO:0000259" key="1">
    <source>
        <dbReference type="PROSITE" id="PS51938"/>
    </source>
</evidence>
<dbReference type="PANTHER" id="PTHR14679">
    <property type="entry name" value="GEM-ASSOCIATED PROTEIN 7"/>
    <property type="match status" value="1"/>
</dbReference>
<reference evidence="2" key="2">
    <citation type="submission" date="2025-08" db="UniProtKB">
        <authorList>
            <consortium name="Ensembl"/>
        </authorList>
    </citation>
    <scope>IDENTIFICATION</scope>
</reference>
<dbReference type="CDD" id="cd11677">
    <property type="entry name" value="Gemin7"/>
    <property type="match status" value="1"/>
</dbReference>
<dbReference type="PROSITE" id="PS51938">
    <property type="entry name" value="SUZ_C"/>
    <property type="match status" value="1"/>
</dbReference>
<dbReference type="STRING" id="28377.ENSACAP00000004144"/>
<dbReference type="Ensembl" id="ENSACAT00000004244.3">
    <property type="protein sequence ID" value="ENSACAP00000004144.3"/>
    <property type="gene ID" value="ENSACAG00000004282.3"/>
</dbReference>
<evidence type="ECO:0000313" key="2">
    <source>
        <dbReference type="Ensembl" id="ENSACAP00000004144.3"/>
    </source>
</evidence>
<dbReference type="GO" id="GO:0120114">
    <property type="term" value="C:Sm-like protein family complex"/>
    <property type="evidence" value="ECO:0000318"/>
    <property type="project" value="GO_Central"/>
</dbReference>
<reference evidence="2" key="1">
    <citation type="submission" date="2009-12" db="EMBL/GenBank/DDBJ databases">
        <title>The Genome Sequence of Anolis carolinensis (Green Anole Lizard).</title>
        <authorList>
            <consortium name="The Genome Sequencing Platform"/>
            <person name="Di Palma F."/>
            <person name="Alfoldi J."/>
            <person name="Heiman D."/>
            <person name="Young S."/>
            <person name="Grabherr M."/>
            <person name="Johnson J."/>
            <person name="Lander E.S."/>
            <person name="Lindblad-Toh K."/>
        </authorList>
    </citation>
    <scope>NUCLEOTIDE SEQUENCE [LARGE SCALE GENOMIC DNA]</scope>
    <source>
        <strain evidence="2">JBL SC #1</strain>
    </source>
</reference>
<dbReference type="GO" id="GO:0000387">
    <property type="term" value="P:spliceosomal snRNP assembly"/>
    <property type="evidence" value="ECO:0000318"/>
    <property type="project" value="GO_Central"/>
</dbReference>
<sequence length="132" mass="14876">WQSPFKMKVPVAVIRLPRGPDGSSRGFDPNSLRFQELGPASLSSMGRGNTADLELEQQSRVTLRERYLRSLLAMAGRPVHFTMHERVSITALFRASDIDILNFQVSELQTPLGIQREALLRCSDIIAYSFEL</sequence>
<dbReference type="InterPro" id="IPR020338">
    <property type="entry name" value="SMN_gemin7"/>
</dbReference>
<keyword evidence="3" id="KW-1185">Reference proteome</keyword>
<dbReference type="Pfam" id="PF12901">
    <property type="entry name" value="SUZ-C"/>
    <property type="match status" value="1"/>
</dbReference>
<dbReference type="PANTHER" id="PTHR14679:SF1">
    <property type="entry name" value="GEM-ASSOCIATED PROTEIN 7"/>
    <property type="match status" value="1"/>
</dbReference>
<dbReference type="Pfam" id="PF11095">
    <property type="entry name" value="Gemin7"/>
    <property type="match status" value="1"/>
</dbReference>
<dbReference type="Proteomes" id="UP000001646">
    <property type="component" value="Unplaced"/>
</dbReference>